<dbReference type="Gene3D" id="3.20.20.80">
    <property type="entry name" value="Glycosidases"/>
    <property type="match status" value="1"/>
</dbReference>
<protein>
    <recommendedName>
        <fullName evidence="5">Beta-xylanase</fullName>
        <ecNumber evidence="5">3.2.1.8</ecNumber>
    </recommendedName>
</protein>
<evidence type="ECO:0000256" key="2">
    <source>
        <dbReference type="ARBA" id="ARBA00023277"/>
    </source>
</evidence>
<dbReference type="SUPFAM" id="SSF51445">
    <property type="entry name" value="(Trans)glycosidases"/>
    <property type="match status" value="1"/>
</dbReference>
<dbReference type="Pfam" id="PF00331">
    <property type="entry name" value="Glyco_hydro_10"/>
    <property type="match status" value="1"/>
</dbReference>
<keyword evidence="2 5" id="KW-0119">Carbohydrate metabolism</keyword>
<keyword evidence="1 5" id="KW-0378">Hydrolase</keyword>
<sequence length="382" mass="44294">MRELAVIFLALLMVSCQPKDKLEKGLADSYKDHFMIGTLYHGEVLGNDIVNPYLEEEYAITEREFNVITAENCMKPMHIIGEKGEYNFDEADRFVKYASDKGLTIVGHTLVWKNSAPDWFFKNENGDAVSRDVLIARMTEYIDTVVSRYKGKIAYWDVVNEAVDVFPDGKGGRVAKLKSTPWYDIIGDDYIEIAYRTAHKADPSCKLLYNDYNMYNKEKTDFIVNMVNDFKSKGVPIHGIGSQAHMFIEHPKLDQIEYWLRKCADKQIPLHVTEMDISVLPNAWKHRGASVEDNFELAEEFNPYSEGISHDLLEQQAKRYADVFSLFLKYSENVERVTLWGVWDGNSWRNYHPMKGRTDYPLLFDRNFQKKPAYEALQKLID</sequence>
<dbReference type="PRINTS" id="PR00134">
    <property type="entry name" value="GLHYDRLASE10"/>
</dbReference>
<dbReference type="PANTHER" id="PTHR31490">
    <property type="entry name" value="GLYCOSYL HYDROLASE"/>
    <property type="match status" value="1"/>
</dbReference>
<evidence type="ECO:0000313" key="8">
    <source>
        <dbReference type="Proteomes" id="UP000605676"/>
    </source>
</evidence>
<comment type="caution">
    <text evidence="7">The sequence shown here is derived from an EMBL/GenBank/DDBJ whole genome shotgun (WGS) entry which is preliminary data.</text>
</comment>
<comment type="similarity">
    <text evidence="5">Belongs to the glycosyl hydrolase 10 (cellulase F) family.</text>
</comment>
<keyword evidence="3 5" id="KW-0326">Glycosidase</keyword>
<dbReference type="PROSITE" id="PS51257">
    <property type="entry name" value="PROKAR_LIPOPROTEIN"/>
    <property type="match status" value="1"/>
</dbReference>
<gene>
    <name evidence="7" type="ORF">JIV24_01895</name>
</gene>
<accession>A0ABS1HEK1</accession>
<dbReference type="PROSITE" id="PS51760">
    <property type="entry name" value="GH10_2"/>
    <property type="match status" value="1"/>
</dbReference>
<evidence type="ECO:0000256" key="3">
    <source>
        <dbReference type="ARBA" id="ARBA00023295"/>
    </source>
</evidence>
<dbReference type="InterPro" id="IPR044846">
    <property type="entry name" value="GH10"/>
</dbReference>
<dbReference type="EMBL" id="JAENRR010000003">
    <property type="protein sequence ID" value="MBK3516074.1"/>
    <property type="molecule type" value="Genomic_DNA"/>
</dbReference>
<comment type="catalytic activity">
    <reaction evidence="5">
        <text>Endohydrolysis of (1-&gt;4)-beta-D-xylosidic linkages in xylans.</text>
        <dbReference type="EC" id="3.2.1.8"/>
    </reaction>
</comment>
<dbReference type="PANTHER" id="PTHR31490:SF90">
    <property type="entry name" value="ENDO-1,4-BETA-XYLANASE A"/>
    <property type="match status" value="1"/>
</dbReference>
<reference evidence="7 8" key="1">
    <citation type="submission" date="2021-01" db="EMBL/GenBank/DDBJ databases">
        <title>Carboxyliciviraga sp.nov., isolated from coastal sediments.</title>
        <authorList>
            <person name="Lu D."/>
            <person name="Zhang T."/>
        </authorList>
    </citation>
    <scope>NUCLEOTIDE SEQUENCE [LARGE SCALE GENOMIC DNA]</scope>
    <source>
        <strain evidence="7 8">N1Y132</strain>
    </source>
</reference>
<dbReference type="RefSeq" id="WP_200463306.1">
    <property type="nucleotide sequence ID" value="NZ_JAENRR010000003.1"/>
</dbReference>
<feature type="domain" description="GH10" evidence="6">
    <location>
        <begin position="20"/>
        <end position="380"/>
    </location>
</feature>
<dbReference type="InterPro" id="IPR017853">
    <property type="entry name" value="GH"/>
</dbReference>
<keyword evidence="4 5" id="KW-0624">Polysaccharide degradation</keyword>
<dbReference type="InterPro" id="IPR001000">
    <property type="entry name" value="GH10_dom"/>
</dbReference>
<proteinExistence type="inferred from homology"/>
<evidence type="ECO:0000259" key="6">
    <source>
        <dbReference type="PROSITE" id="PS51760"/>
    </source>
</evidence>
<dbReference type="EC" id="3.2.1.8" evidence="5"/>
<evidence type="ECO:0000256" key="4">
    <source>
        <dbReference type="ARBA" id="ARBA00023326"/>
    </source>
</evidence>
<dbReference type="SMART" id="SM00633">
    <property type="entry name" value="Glyco_10"/>
    <property type="match status" value="1"/>
</dbReference>
<dbReference type="Proteomes" id="UP000605676">
    <property type="component" value="Unassembled WGS sequence"/>
</dbReference>
<evidence type="ECO:0000313" key="7">
    <source>
        <dbReference type="EMBL" id="MBK3516074.1"/>
    </source>
</evidence>
<keyword evidence="8" id="KW-1185">Reference proteome</keyword>
<evidence type="ECO:0000256" key="5">
    <source>
        <dbReference type="RuleBase" id="RU361174"/>
    </source>
</evidence>
<organism evidence="7 8">
    <name type="scientific">Carboxylicivirga marina</name>
    <dbReference type="NCBI Taxonomy" id="2800988"/>
    <lineage>
        <taxon>Bacteria</taxon>
        <taxon>Pseudomonadati</taxon>
        <taxon>Bacteroidota</taxon>
        <taxon>Bacteroidia</taxon>
        <taxon>Marinilabiliales</taxon>
        <taxon>Marinilabiliaceae</taxon>
        <taxon>Carboxylicivirga</taxon>
    </lineage>
</organism>
<name>A0ABS1HEK1_9BACT</name>
<evidence type="ECO:0000256" key="1">
    <source>
        <dbReference type="ARBA" id="ARBA00022801"/>
    </source>
</evidence>